<evidence type="ECO:0000313" key="1">
    <source>
        <dbReference type="EMBL" id="PWA83204.1"/>
    </source>
</evidence>
<dbReference type="AlphaFoldDB" id="A0A2U1PBS3"/>
<proteinExistence type="predicted"/>
<sequence>MDDQRLRDRKTPCFISLDFKFGDVLVMIPCNNEYGDKVEDRDFWELTSLSSTVVEEMLAQVDLQRWLFVGIFASAKCKERSNSMFLRCLWSR</sequence>
<reference evidence="1 2" key="1">
    <citation type="journal article" date="2018" name="Mol. Plant">
        <title>The genome of Artemisia annua provides insight into the evolution of Asteraceae family and artemisinin biosynthesis.</title>
        <authorList>
            <person name="Shen Q."/>
            <person name="Zhang L."/>
            <person name="Liao Z."/>
            <person name="Wang S."/>
            <person name="Yan T."/>
            <person name="Shi P."/>
            <person name="Liu M."/>
            <person name="Fu X."/>
            <person name="Pan Q."/>
            <person name="Wang Y."/>
            <person name="Lv Z."/>
            <person name="Lu X."/>
            <person name="Zhang F."/>
            <person name="Jiang W."/>
            <person name="Ma Y."/>
            <person name="Chen M."/>
            <person name="Hao X."/>
            <person name="Li L."/>
            <person name="Tang Y."/>
            <person name="Lv G."/>
            <person name="Zhou Y."/>
            <person name="Sun X."/>
            <person name="Brodelius P.E."/>
            <person name="Rose J.K.C."/>
            <person name="Tang K."/>
        </authorList>
    </citation>
    <scope>NUCLEOTIDE SEQUENCE [LARGE SCALE GENOMIC DNA]</scope>
    <source>
        <strain evidence="2">cv. Huhao1</strain>
        <tissue evidence="1">Leaf</tissue>
    </source>
</reference>
<evidence type="ECO:0000313" key="2">
    <source>
        <dbReference type="Proteomes" id="UP000245207"/>
    </source>
</evidence>
<comment type="caution">
    <text evidence="1">The sequence shown here is derived from an EMBL/GenBank/DDBJ whole genome shotgun (WGS) entry which is preliminary data.</text>
</comment>
<protein>
    <submittedName>
        <fullName evidence="1">Uncharacterized protein</fullName>
    </submittedName>
</protein>
<dbReference type="Proteomes" id="UP000245207">
    <property type="component" value="Unassembled WGS sequence"/>
</dbReference>
<keyword evidence="2" id="KW-1185">Reference proteome</keyword>
<organism evidence="1 2">
    <name type="scientific">Artemisia annua</name>
    <name type="common">Sweet wormwood</name>
    <dbReference type="NCBI Taxonomy" id="35608"/>
    <lineage>
        <taxon>Eukaryota</taxon>
        <taxon>Viridiplantae</taxon>
        <taxon>Streptophyta</taxon>
        <taxon>Embryophyta</taxon>
        <taxon>Tracheophyta</taxon>
        <taxon>Spermatophyta</taxon>
        <taxon>Magnoliopsida</taxon>
        <taxon>eudicotyledons</taxon>
        <taxon>Gunneridae</taxon>
        <taxon>Pentapetalae</taxon>
        <taxon>asterids</taxon>
        <taxon>campanulids</taxon>
        <taxon>Asterales</taxon>
        <taxon>Asteraceae</taxon>
        <taxon>Asteroideae</taxon>
        <taxon>Anthemideae</taxon>
        <taxon>Artemisiinae</taxon>
        <taxon>Artemisia</taxon>
    </lineage>
</organism>
<accession>A0A2U1PBS3</accession>
<name>A0A2U1PBS3_ARTAN</name>
<gene>
    <name evidence="1" type="ORF">CTI12_AA171150</name>
</gene>
<dbReference type="EMBL" id="PKPP01001377">
    <property type="protein sequence ID" value="PWA83204.1"/>
    <property type="molecule type" value="Genomic_DNA"/>
</dbReference>